<dbReference type="GO" id="GO:0016020">
    <property type="term" value="C:membrane"/>
    <property type="evidence" value="ECO:0007669"/>
    <property type="project" value="UniProtKB-SubCell"/>
</dbReference>
<keyword evidence="4 6" id="KW-0472">Membrane</keyword>
<protein>
    <recommendedName>
        <fullName evidence="10">Dendritic cell-specific transmembrane protein-like domain-containing protein</fullName>
    </recommendedName>
</protein>
<feature type="domain" description="E3 ubiquitin-protein ligase DCST1-like C-terminal" evidence="8">
    <location>
        <begin position="653"/>
        <end position="697"/>
    </location>
</feature>
<dbReference type="Pfam" id="PF26039">
    <property type="entry name" value="Dcst2"/>
    <property type="match status" value="1"/>
</dbReference>
<sequence length="950" mass="110594">MAYLARVLKAASLKKTCDKYKRAKWQAYAAEGGEVDIRLCERKPLWLIKLRKKFKRSFLYKYLRKFRRKGTKENVFIKSLTGFLGGILLTYVYFFLFVVGLRFPLRISTYFCIIFGIIVCLGMAFSSKIRCFILLLIPVFFSKESRKVVMTYALYLSFTGPVHNMMHNMGILSDSMTCGQEMVRRTLRQIEDMVKAPFRAMKDTLTKIKKALQEAIDKTKTFFDNIKRIILSILYVIKKAVSWLGSIVNFCNKELGTPFQRCMKTLDDAIEDCKAKMGIMGFLCHVVHVVKALCYTVKFLDLICLFTEFVSDAIVGLVKRKLREFSTQIKNLFYVSVEFSHTYEHNLEASNSTKFIARTIIHEMTKKFEKLYKFFNLLGWGFSFFFILIFFRVYYYKYKYLSSDSYDNRYITSYIAELDLRRLKANRETILPLELRERKHYCSATSLRLLRSEVESILTTMLVLSLSTFQIAAFMLCDYGLYWVLFTIYHEGQKQVVQVEGAEIGLHVSGNGSLAKFYSNLGKALKIPKNPNLDVDPTHCLPDPIPPDKDKYMQIACLTGFCWILAVVEVYNLRLRNVVMSHYYPERAKERAVWLYNHILRSRGGFVKFARRQLRRKKRCAKGKRTEKITIKQRIFAKMPFLAKLFGQENEDACILCGTPKSKEEVLKKCATPGCGGKYCIKCFASLGNICTICQHPIEYGDITDISEEKDSSDESFEELMRHKMRDSYPSDDEGTFKSRETRPKFRDLERNLKIDFAQKSDFGRIKLKGKLTPSQVHALKEKAAQLLSGLQNQRMDDREKRKKEIMEDLRRRLQEKNGEKDKQYESMLGKARKLSQNLVRRKSMIAEAEADGEEQKPLLPEKCEDNISYDRIKDKQHELMLGRARTSSQNLVRRESMIAEAEADGERQKALHPEKCEDNISYDRIKDKQHELMLGRARTSSQNLVRRES</sequence>
<keyword evidence="5" id="KW-0175">Coiled coil</keyword>
<feature type="transmembrane region" description="Helical" evidence="6">
    <location>
        <begin position="374"/>
        <end position="395"/>
    </location>
</feature>
<dbReference type="Pfam" id="PF26037">
    <property type="entry name" value="zf-RING_DCST1_C"/>
    <property type="match status" value="1"/>
</dbReference>
<evidence type="ECO:0000256" key="2">
    <source>
        <dbReference type="ARBA" id="ARBA00022692"/>
    </source>
</evidence>
<evidence type="ECO:0000256" key="5">
    <source>
        <dbReference type="SAM" id="Coils"/>
    </source>
</evidence>
<evidence type="ECO:0000256" key="4">
    <source>
        <dbReference type="ARBA" id="ARBA00023136"/>
    </source>
</evidence>
<evidence type="ECO:0000259" key="8">
    <source>
        <dbReference type="Pfam" id="PF26037"/>
    </source>
</evidence>
<comment type="caution">
    <text evidence="9">The sequence shown here is derived from an EMBL/GenBank/DDBJ whole genome shotgun (WGS) entry which is preliminary data.</text>
</comment>
<comment type="subcellular location">
    <subcellularLocation>
        <location evidence="1">Membrane</location>
        <topology evidence="1">Multi-pass membrane protein</topology>
    </subcellularLocation>
</comment>
<dbReference type="EMBL" id="JARGDH010000004">
    <property type="protein sequence ID" value="KAL0271508.1"/>
    <property type="molecule type" value="Genomic_DNA"/>
</dbReference>
<organism evidence="9">
    <name type="scientific">Menopon gallinae</name>
    <name type="common">poultry shaft louse</name>
    <dbReference type="NCBI Taxonomy" id="328185"/>
    <lineage>
        <taxon>Eukaryota</taxon>
        <taxon>Metazoa</taxon>
        <taxon>Ecdysozoa</taxon>
        <taxon>Arthropoda</taxon>
        <taxon>Hexapoda</taxon>
        <taxon>Insecta</taxon>
        <taxon>Pterygota</taxon>
        <taxon>Neoptera</taxon>
        <taxon>Paraneoptera</taxon>
        <taxon>Psocodea</taxon>
        <taxon>Troctomorpha</taxon>
        <taxon>Phthiraptera</taxon>
        <taxon>Amblycera</taxon>
        <taxon>Menoponidae</taxon>
        <taxon>Menopon</taxon>
    </lineage>
</organism>
<dbReference type="PANTHER" id="PTHR21041:SF9">
    <property type="entry name" value="DENDRITIC CELL-SPECIFIC TRANSMEMBRANE PROTEIN-LIKE DOMAIN-CONTAINING PROTEIN"/>
    <property type="match status" value="1"/>
</dbReference>
<dbReference type="InterPro" id="IPR012858">
    <property type="entry name" value="DC_STAMP-like"/>
</dbReference>
<gene>
    <name evidence="9" type="ORF">PYX00_008582</name>
</gene>
<dbReference type="InterPro" id="IPR058842">
    <property type="entry name" value="DCST1_C"/>
</dbReference>
<dbReference type="PANTHER" id="PTHR21041">
    <property type="entry name" value="DENDRITIC CELL-SPECIFIC TRANSMEMBRANE PROTEIN"/>
    <property type="match status" value="1"/>
</dbReference>
<feature type="domain" description="Dendritic cell-specific transmembrane protein-like" evidence="7">
    <location>
        <begin position="406"/>
        <end position="596"/>
    </location>
</feature>
<feature type="coiled-coil region" evidence="5">
    <location>
        <begin position="793"/>
        <end position="827"/>
    </location>
</feature>
<evidence type="ECO:0000256" key="6">
    <source>
        <dbReference type="SAM" id="Phobius"/>
    </source>
</evidence>
<feature type="transmembrane region" description="Helical" evidence="6">
    <location>
        <begin position="75"/>
        <end position="101"/>
    </location>
</feature>
<feature type="transmembrane region" description="Helical" evidence="6">
    <location>
        <begin position="107"/>
        <end position="140"/>
    </location>
</feature>
<proteinExistence type="predicted"/>
<evidence type="ECO:0000256" key="1">
    <source>
        <dbReference type="ARBA" id="ARBA00004141"/>
    </source>
</evidence>
<dbReference type="Pfam" id="PF07782">
    <property type="entry name" value="DC_STAMP"/>
    <property type="match status" value="1"/>
</dbReference>
<keyword evidence="2 6" id="KW-0812">Transmembrane</keyword>
<evidence type="ECO:0000259" key="7">
    <source>
        <dbReference type="Pfam" id="PF07782"/>
    </source>
</evidence>
<evidence type="ECO:0000313" key="9">
    <source>
        <dbReference type="EMBL" id="KAL0271508.1"/>
    </source>
</evidence>
<keyword evidence="3 6" id="KW-1133">Transmembrane helix</keyword>
<reference evidence="9" key="1">
    <citation type="journal article" date="2024" name="Gigascience">
        <title>Chromosome-level genome of the poultry shaft louse Menopon gallinae provides insight into the host-switching and adaptive evolution of parasitic lice.</title>
        <authorList>
            <person name="Xu Y."/>
            <person name="Ma L."/>
            <person name="Liu S."/>
            <person name="Liang Y."/>
            <person name="Liu Q."/>
            <person name="He Z."/>
            <person name="Tian L."/>
            <person name="Duan Y."/>
            <person name="Cai W."/>
            <person name="Li H."/>
            <person name="Song F."/>
        </authorList>
    </citation>
    <scope>NUCLEOTIDE SEQUENCE</scope>
    <source>
        <strain evidence="9">Cailab_2023a</strain>
    </source>
</reference>
<accession>A0AAW2HNS2</accession>
<dbReference type="InterPro" id="IPR051856">
    <property type="entry name" value="CSR-E3_Ligase_Protein"/>
</dbReference>
<evidence type="ECO:0000256" key="3">
    <source>
        <dbReference type="ARBA" id="ARBA00022989"/>
    </source>
</evidence>
<evidence type="ECO:0008006" key="10">
    <source>
        <dbReference type="Google" id="ProtNLM"/>
    </source>
</evidence>
<name>A0AAW2HNS2_9NEOP</name>
<dbReference type="AlphaFoldDB" id="A0AAW2HNS2"/>